<keyword evidence="2" id="KW-1185">Reference proteome</keyword>
<dbReference type="EMBL" id="SJPG01000001">
    <property type="protein sequence ID" value="TWT63320.1"/>
    <property type="molecule type" value="Genomic_DNA"/>
</dbReference>
<gene>
    <name evidence="1" type="ORF">Pan54_40730</name>
</gene>
<comment type="caution">
    <text evidence="1">The sequence shown here is derived from an EMBL/GenBank/DDBJ whole genome shotgun (WGS) entry which is preliminary data.</text>
</comment>
<dbReference type="Gene3D" id="1.25.10.10">
    <property type="entry name" value="Leucine-rich Repeat Variant"/>
    <property type="match status" value="1"/>
</dbReference>
<dbReference type="Proteomes" id="UP000316095">
    <property type="component" value="Unassembled WGS sequence"/>
</dbReference>
<reference evidence="1 2" key="1">
    <citation type="submission" date="2019-02" db="EMBL/GenBank/DDBJ databases">
        <title>Deep-cultivation of Planctomycetes and their phenomic and genomic characterization uncovers novel biology.</title>
        <authorList>
            <person name="Wiegand S."/>
            <person name="Jogler M."/>
            <person name="Boedeker C."/>
            <person name="Pinto D."/>
            <person name="Vollmers J."/>
            <person name="Rivas-Marin E."/>
            <person name="Kohn T."/>
            <person name="Peeters S.H."/>
            <person name="Heuer A."/>
            <person name="Rast P."/>
            <person name="Oberbeckmann S."/>
            <person name="Bunk B."/>
            <person name="Jeske O."/>
            <person name="Meyerdierks A."/>
            <person name="Storesund J.E."/>
            <person name="Kallscheuer N."/>
            <person name="Luecker S."/>
            <person name="Lage O.M."/>
            <person name="Pohl T."/>
            <person name="Merkel B.J."/>
            <person name="Hornburger P."/>
            <person name="Mueller R.-W."/>
            <person name="Bruemmer F."/>
            <person name="Labrenz M."/>
            <person name="Spormann A.M."/>
            <person name="Op Den Camp H."/>
            <person name="Overmann J."/>
            <person name="Amann R."/>
            <person name="Jetten M.S.M."/>
            <person name="Mascher T."/>
            <person name="Medema M.H."/>
            <person name="Devos D.P."/>
            <person name="Kaster A.-K."/>
            <person name="Ovreas L."/>
            <person name="Rohde M."/>
            <person name="Galperin M.Y."/>
            <person name="Jogler C."/>
        </authorList>
    </citation>
    <scope>NUCLEOTIDE SEQUENCE [LARGE SCALE GENOMIC DNA]</scope>
    <source>
        <strain evidence="1 2">Pan54</strain>
    </source>
</reference>
<name>A0A5C5XK60_9PLAN</name>
<sequence length="539" mass="58299">MVQDVFTDCMDSTAMEWKSILILLLGAFTFLQGCAAPPGGAAALPAPPGLPPLPPGADGSKTVVVPNNLNVNVHRSCCSLFDFLGFPRIGTAFRNLAGGVYQLTARLFPVIATGFPEREPGDPVLPLDSPANLTSSSPAVQSAAKIKMDENQAQQKVKAINYLATIGCGGCYPDVEDAFLAALDDCTESVRYAAVVALKESGGNACAYCSHKSCCSPKIRNKLMEMTQEGDCLDCPGEPSPRVRRVARLALFACGAKGLAAVPDILPGDIEGPTLELAPPPAVGESIPAQTPETGVQQASYELATTPSNPVEGLTGLDQSQVEELASSWLAELPADLSLDEKRDILRKRMRNYLQTQNEREILVGDIVHELQVQQQILVKESVQTNPMPKQKSPVQVAPPRELKFPQPSMAGKPIVQQIPQPIIVDSQIQQVSHQSQAVMVRWESLILMDDAVPNGRKQLEQLRAFLKNSPQANPPEEFFRQQLTAKTIDWTNTGYITNSARRGALESIAIGEMSDVIEIEGGYEIVRVLQRKPIGFEE</sequence>
<dbReference type="InterPro" id="IPR011989">
    <property type="entry name" value="ARM-like"/>
</dbReference>
<organism evidence="1 2">
    <name type="scientific">Rubinisphaera italica</name>
    <dbReference type="NCBI Taxonomy" id="2527969"/>
    <lineage>
        <taxon>Bacteria</taxon>
        <taxon>Pseudomonadati</taxon>
        <taxon>Planctomycetota</taxon>
        <taxon>Planctomycetia</taxon>
        <taxon>Planctomycetales</taxon>
        <taxon>Planctomycetaceae</taxon>
        <taxon>Rubinisphaera</taxon>
    </lineage>
</organism>
<accession>A0A5C5XK60</accession>
<proteinExistence type="predicted"/>
<evidence type="ECO:0000313" key="1">
    <source>
        <dbReference type="EMBL" id="TWT63320.1"/>
    </source>
</evidence>
<protein>
    <submittedName>
        <fullName evidence="1">Uncharacterized protein</fullName>
    </submittedName>
</protein>
<evidence type="ECO:0000313" key="2">
    <source>
        <dbReference type="Proteomes" id="UP000316095"/>
    </source>
</evidence>
<dbReference type="AlphaFoldDB" id="A0A5C5XK60"/>